<feature type="compositionally biased region" description="Polar residues" evidence="1">
    <location>
        <begin position="54"/>
        <end position="69"/>
    </location>
</feature>
<gene>
    <name evidence="2" type="ORF">CJ030_MR3G026202</name>
</gene>
<feature type="compositionally biased region" description="Basic and acidic residues" evidence="1">
    <location>
        <begin position="34"/>
        <end position="43"/>
    </location>
</feature>
<sequence>MGKGSTHPLPLGCATKERSLKATDPPSLGGRADLPPREQREEGAGPSSPPLHPTSRTRSNGWDPTSSPTLPAGRGGGRRSAPSSASLRTGVAWRGRFAPFARPHKWKDTSGQLHSPPK</sequence>
<proteinExistence type="predicted"/>
<accession>A0A6A1VZE3</accession>
<keyword evidence="3" id="KW-1185">Reference proteome</keyword>
<feature type="compositionally biased region" description="Polar residues" evidence="1">
    <location>
        <begin position="109"/>
        <end position="118"/>
    </location>
</feature>
<feature type="region of interest" description="Disordered" evidence="1">
    <location>
        <begin position="1"/>
        <end position="118"/>
    </location>
</feature>
<feature type="compositionally biased region" description="Low complexity" evidence="1">
    <location>
        <begin position="79"/>
        <end position="88"/>
    </location>
</feature>
<protein>
    <submittedName>
        <fullName evidence="2">Uncharacterized protein</fullName>
    </submittedName>
</protein>
<evidence type="ECO:0000256" key="1">
    <source>
        <dbReference type="SAM" id="MobiDB-lite"/>
    </source>
</evidence>
<dbReference type="EMBL" id="RXIC02000021">
    <property type="protein sequence ID" value="KAB1218322.1"/>
    <property type="molecule type" value="Genomic_DNA"/>
</dbReference>
<dbReference type="Proteomes" id="UP000516437">
    <property type="component" value="Chromosome 3"/>
</dbReference>
<dbReference type="AlphaFoldDB" id="A0A6A1VZE3"/>
<organism evidence="2 3">
    <name type="scientific">Morella rubra</name>
    <name type="common">Chinese bayberry</name>
    <dbReference type="NCBI Taxonomy" id="262757"/>
    <lineage>
        <taxon>Eukaryota</taxon>
        <taxon>Viridiplantae</taxon>
        <taxon>Streptophyta</taxon>
        <taxon>Embryophyta</taxon>
        <taxon>Tracheophyta</taxon>
        <taxon>Spermatophyta</taxon>
        <taxon>Magnoliopsida</taxon>
        <taxon>eudicotyledons</taxon>
        <taxon>Gunneridae</taxon>
        <taxon>Pentapetalae</taxon>
        <taxon>rosids</taxon>
        <taxon>fabids</taxon>
        <taxon>Fagales</taxon>
        <taxon>Myricaceae</taxon>
        <taxon>Morella</taxon>
    </lineage>
</organism>
<evidence type="ECO:0000313" key="2">
    <source>
        <dbReference type="EMBL" id="KAB1218322.1"/>
    </source>
</evidence>
<name>A0A6A1VZE3_9ROSI</name>
<reference evidence="2 3" key="1">
    <citation type="journal article" date="2019" name="Plant Biotechnol. J.">
        <title>The red bayberry genome and genetic basis of sex determination.</title>
        <authorList>
            <person name="Jia H.M."/>
            <person name="Jia H.J."/>
            <person name="Cai Q.L."/>
            <person name="Wang Y."/>
            <person name="Zhao H.B."/>
            <person name="Yang W.F."/>
            <person name="Wang G.Y."/>
            <person name="Li Y.H."/>
            <person name="Zhan D.L."/>
            <person name="Shen Y.T."/>
            <person name="Niu Q.F."/>
            <person name="Chang L."/>
            <person name="Qiu J."/>
            <person name="Zhao L."/>
            <person name="Xie H.B."/>
            <person name="Fu W.Y."/>
            <person name="Jin J."/>
            <person name="Li X.W."/>
            <person name="Jiao Y."/>
            <person name="Zhou C.C."/>
            <person name="Tu T."/>
            <person name="Chai C.Y."/>
            <person name="Gao J.L."/>
            <person name="Fan L.J."/>
            <person name="van de Weg E."/>
            <person name="Wang J.Y."/>
            <person name="Gao Z.S."/>
        </authorList>
    </citation>
    <scope>NUCLEOTIDE SEQUENCE [LARGE SCALE GENOMIC DNA]</scope>
    <source>
        <tissue evidence="2">Leaves</tissue>
    </source>
</reference>
<evidence type="ECO:0000313" key="3">
    <source>
        <dbReference type="Proteomes" id="UP000516437"/>
    </source>
</evidence>
<comment type="caution">
    <text evidence="2">The sequence shown here is derived from an EMBL/GenBank/DDBJ whole genome shotgun (WGS) entry which is preliminary data.</text>
</comment>